<protein>
    <submittedName>
        <fullName evidence="2">Uncharacterized protein</fullName>
    </submittedName>
</protein>
<name>A0A3S5CR73_9PLAT</name>
<dbReference type="EMBL" id="CAAALY010269624">
    <property type="protein sequence ID" value="VEL41498.1"/>
    <property type="molecule type" value="Genomic_DNA"/>
</dbReference>
<feature type="compositionally biased region" description="Low complexity" evidence="1">
    <location>
        <begin position="57"/>
        <end position="68"/>
    </location>
</feature>
<sequence length="188" mass="20115">MPFGLPLRSNPIYRWACGGHKSSRSVVSSAISQDSVPPRPVSTENPFLPESASHPATQNSSSSTITSQSNDTIALVSSSAPTSTDPWLCQSVLNDFISSPSAKALTGTNPCLPDSTHRDSGCRAIEGSTLAEGLLPLPDLPPGLHNGMSIMSSRSNATRFGQVESYFLKYCYYSSYINTSILKSAFHR</sequence>
<reference evidence="2" key="1">
    <citation type="submission" date="2018-11" db="EMBL/GenBank/DDBJ databases">
        <authorList>
            <consortium name="Pathogen Informatics"/>
        </authorList>
    </citation>
    <scope>NUCLEOTIDE SEQUENCE</scope>
</reference>
<dbReference type="AlphaFoldDB" id="A0A3S5CR73"/>
<evidence type="ECO:0000313" key="3">
    <source>
        <dbReference type="Proteomes" id="UP000784294"/>
    </source>
</evidence>
<keyword evidence="3" id="KW-1185">Reference proteome</keyword>
<comment type="caution">
    <text evidence="2">The sequence shown here is derived from an EMBL/GenBank/DDBJ whole genome shotgun (WGS) entry which is preliminary data.</text>
</comment>
<feature type="compositionally biased region" description="Low complexity" evidence="1">
    <location>
        <begin position="26"/>
        <end position="36"/>
    </location>
</feature>
<feature type="region of interest" description="Disordered" evidence="1">
    <location>
        <begin position="26"/>
        <end position="68"/>
    </location>
</feature>
<evidence type="ECO:0000256" key="1">
    <source>
        <dbReference type="SAM" id="MobiDB-lite"/>
    </source>
</evidence>
<evidence type="ECO:0000313" key="2">
    <source>
        <dbReference type="EMBL" id="VEL41498.1"/>
    </source>
</evidence>
<gene>
    <name evidence="2" type="ORF">PXEA_LOCUS34938</name>
</gene>
<accession>A0A3S5CR73</accession>
<organism evidence="2 3">
    <name type="scientific">Protopolystoma xenopodis</name>
    <dbReference type="NCBI Taxonomy" id="117903"/>
    <lineage>
        <taxon>Eukaryota</taxon>
        <taxon>Metazoa</taxon>
        <taxon>Spiralia</taxon>
        <taxon>Lophotrochozoa</taxon>
        <taxon>Platyhelminthes</taxon>
        <taxon>Monogenea</taxon>
        <taxon>Polyopisthocotylea</taxon>
        <taxon>Polystomatidea</taxon>
        <taxon>Polystomatidae</taxon>
        <taxon>Protopolystoma</taxon>
    </lineage>
</organism>
<proteinExistence type="predicted"/>
<dbReference type="Proteomes" id="UP000784294">
    <property type="component" value="Unassembled WGS sequence"/>
</dbReference>